<name>A0ABW6BE02_9SPHI</name>
<dbReference type="EMBL" id="JBHUPB010000003">
    <property type="protein sequence ID" value="MFD2966100.1"/>
    <property type="molecule type" value="Genomic_DNA"/>
</dbReference>
<keyword evidence="1" id="KW-0472">Membrane</keyword>
<evidence type="ECO:0000313" key="3">
    <source>
        <dbReference type="Proteomes" id="UP001597525"/>
    </source>
</evidence>
<reference evidence="3" key="1">
    <citation type="journal article" date="2019" name="Int. J. Syst. Evol. Microbiol.">
        <title>The Global Catalogue of Microorganisms (GCM) 10K type strain sequencing project: providing services to taxonomists for standard genome sequencing and annotation.</title>
        <authorList>
            <consortium name="The Broad Institute Genomics Platform"/>
            <consortium name="The Broad Institute Genome Sequencing Center for Infectious Disease"/>
            <person name="Wu L."/>
            <person name="Ma J."/>
        </authorList>
    </citation>
    <scope>NUCLEOTIDE SEQUENCE [LARGE SCALE GENOMIC DNA]</scope>
    <source>
        <strain evidence="3">KCTC 22814</strain>
    </source>
</reference>
<feature type="transmembrane region" description="Helical" evidence="1">
    <location>
        <begin position="26"/>
        <end position="47"/>
    </location>
</feature>
<evidence type="ECO:0000313" key="2">
    <source>
        <dbReference type="EMBL" id="MFD2966100.1"/>
    </source>
</evidence>
<protein>
    <submittedName>
        <fullName evidence="2">Uncharacterized protein</fullName>
    </submittedName>
</protein>
<dbReference type="RefSeq" id="WP_320183892.1">
    <property type="nucleotide sequence ID" value="NZ_CP138332.1"/>
</dbReference>
<evidence type="ECO:0000256" key="1">
    <source>
        <dbReference type="SAM" id="Phobius"/>
    </source>
</evidence>
<organism evidence="2 3">
    <name type="scientific">Sphingobacterium bambusae</name>
    <dbReference type="NCBI Taxonomy" id="662858"/>
    <lineage>
        <taxon>Bacteria</taxon>
        <taxon>Pseudomonadati</taxon>
        <taxon>Bacteroidota</taxon>
        <taxon>Sphingobacteriia</taxon>
        <taxon>Sphingobacteriales</taxon>
        <taxon>Sphingobacteriaceae</taxon>
        <taxon>Sphingobacterium</taxon>
    </lineage>
</organism>
<proteinExistence type="predicted"/>
<keyword evidence="3" id="KW-1185">Reference proteome</keyword>
<accession>A0ABW6BE02</accession>
<dbReference type="Proteomes" id="UP001597525">
    <property type="component" value="Unassembled WGS sequence"/>
</dbReference>
<keyword evidence="1" id="KW-0812">Transmembrane</keyword>
<keyword evidence="1" id="KW-1133">Transmembrane helix</keyword>
<gene>
    <name evidence="2" type="ORF">ACFS7Y_01815</name>
</gene>
<comment type="caution">
    <text evidence="2">The sequence shown here is derived from an EMBL/GenBank/DDBJ whole genome shotgun (WGS) entry which is preliminary data.</text>
</comment>
<sequence>MEAITIESRSERKLRLSGRIAQQKKYFKIGIFSSISIIALLVLYYLYAPSSFIYLLGFIFIFNLLSIIGLVYFIRIFLRNKH</sequence>
<feature type="transmembrane region" description="Helical" evidence="1">
    <location>
        <begin position="53"/>
        <end position="78"/>
    </location>
</feature>